<evidence type="ECO:0000259" key="4">
    <source>
        <dbReference type="PROSITE" id="PS50887"/>
    </source>
</evidence>
<dbReference type="Pfam" id="PF00990">
    <property type="entry name" value="GGDEF"/>
    <property type="match status" value="1"/>
</dbReference>
<sequence>MRRHHLPEESAFIFKQVVQHSANAIFITDSQAALTFANEAGESLYLRLQQSQQLALLLSADHPQFELTDGRQPQWLHCQVAPLTDQRYSGFLVIATDITTELHAQREEAHLRWRLEQTMEITEEGFWFWDMQSNEITHNHFWRQIFAIEDEELTHPVYALEQLIHPDDRDEVKRQMREHLRGHTPMFNCQYRIVTPHDEIRWIHNTGKAVRHDGKGMATEMVGKAKDITAEMQRQQEMHHLAWHDQLTQLDNRSRFLHKIELSRQLTQLEGEYAALLYLDLNRFKEVNDTLGHNAGDALLQEVARRLRAAIRSHDAIARLGGDEFAVLVNHLGDNEQEARSKLTVMMNRLLQNLTRDVDLEGSVVSVSSSLGVYLFRKDAGPVADMLHKADMAQYYSKKNRRRWMFWSSRLREEQHHRDTIESGLKRALDNGEFFLEYQPQYSRLGHASGLEALLRWRTPEGKLIAPTTFLPVAESTGLIRQISDWVLNEAGQQLARWHRQPGMEAMRVSVNVSPRHLKRNDFIRVMERVLLQNNIQPHQLTIEVLETALTNDFAEAQRKFNALHDMQVRIALDNFGTGMASLTGLRQLTIDEVKIDRSFVQAVNQQGDYLVTVRAIVAMCQALSIEVVAEGVENSAQFSALADIGCDRFQGWFFSRSLSPDKLVEVL</sequence>
<feature type="domain" description="PAS" evidence="1">
    <location>
        <begin position="111"/>
        <end position="183"/>
    </location>
</feature>
<evidence type="ECO:0000313" key="6">
    <source>
        <dbReference type="Proteomes" id="UP000190667"/>
    </source>
</evidence>
<dbReference type="Pfam" id="PF08447">
    <property type="entry name" value="PAS_3"/>
    <property type="match status" value="1"/>
</dbReference>
<dbReference type="STRING" id="1926881.BTJ39_06520"/>
<dbReference type="NCBIfam" id="TIGR00229">
    <property type="entry name" value="sensory_box"/>
    <property type="match status" value="1"/>
</dbReference>
<dbReference type="Proteomes" id="UP000190667">
    <property type="component" value="Unassembled WGS sequence"/>
</dbReference>
<feature type="domain" description="PAC" evidence="2">
    <location>
        <begin position="187"/>
        <end position="240"/>
    </location>
</feature>
<reference evidence="5 6" key="1">
    <citation type="submission" date="2016-12" db="EMBL/GenBank/DDBJ databases">
        <title>Izhakiella australiana sp. nov. of genus Izhakiella isolated from Australian desert.</title>
        <authorList>
            <person name="Ji M."/>
        </authorList>
    </citation>
    <scope>NUCLEOTIDE SEQUENCE [LARGE SCALE GENOMIC DNA]</scope>
    <source>
        <strain evidence="5 6">D4N98</strain>
    </source>
</reference>
<comment type="caution">
    <text evidence="5">The sequence shown here is derived from an EMBL/GenBank/DDBJ whole genome shotgun (WGS) entry which is preliminary data.</text>
</comment>
<evidence type="ECO:0000259" key="1">
    <source>
        <dbReference type="PROSITE" id="PS50112"/>
    </source>
</evidence>
<accession>A0A1S8YNJ2</accession>
<gene>
    <name evidence="5" type="ORF">BTJ39_06520</name>
</gene>
<dbReference type="SMART" id="SM00052">
    <property type="entry name" value="EAL"/>
    <property type="match status" value="1"/>
</dbReference>
<dbReference type="InterPro" id="IPR000160">
    <property type="entry name" value="GGDEF_dom"/>
</dbReference>
<proteinExistence type="predicted"/>
<feature type="domain" description="EAL" evidence="3">
    <location>
        <begin position="418"/>
        <end position="668"/>
    </location>
</feature>
<dbReference type="PROSITE" id="PS50887">
    <property type="entry name" value="GGDEF"/>
    <property type="match status" value="1"/>
</dbReference>
<evidence type="ECO:0000313" key="5">
    <source>
        <dbReference type="EMBL" id="OON40731.1"/>
    </source>
</evidence>
<dbReference type="RefSeq" id="WP_078001875.1">
    <property type="nucleotide sequence ID" value="NZ_MRUL01000003.1"/>
</dbReference>
<dbReference type="InterPro" id="IPR043128">
    <property type="entry name" value="Rev_trsase/Diguanyl_cyclase"/>
</dbReference>
<dbReference type="CDD" id="cd00130">
    <property type="entry name" value="PAS"/>
    <property type="match status" value="1"/>
</dbReference>
<dbReference type="InterPro" id="IPR029787">
    <property type="entry name" value="Nucleotide_cyclase"/>
</dbReference>
<dbReference type="SUPFAM" id="SSF141868">
    <property type="entry name" value="EAL domain-like"/>
    <property type="match status" value="1"/>
</dbReference>
<dbReference type="PANTHER" id="PTHR44757:SF2">
    <property type="entry name" value="BIOFILM ARCHITECTURE MAINTENANCE PROTEIN MBAA"/>
    <property type="match status" value="1"/>
</dbReference>
<dbReference type="NCBIfam" id="TIGR00254">
    <property type="entry name" value="GGDEF"/>
    <property type="match status" value="1"/>
</dbReference>
<keyword evidence="6" id="KW-1185">Reference proteome</keyword>
<dbReference type="InterPro" id="IPR035919">
    <property type="entry name" value="EAL_sf"/>
</dbReference>
<dbReference type="PROSITE" id="PS50883">
    <property type="entry name" value="EAL"/>
    <property type="match status" value="1"/>
</dbReference>
<dbReference type="SMART" id="SM00267">
    <property type="entry name" value="GGDEF"/>
    <property type="match status" value="1"/>
</dbReference>
<dbReference type="PROSITE" id="PS50112">
    <property type="entry name" value="PAS"/>
    <property type="match status" value="1"/>
</dbReference>
<dbReference type="InterPro" id="IPR001633">
    <property type="entry name" value="EAL_dom"/>
</dbReference>
<evidence type="ECO:0008006" key="7">
    <source>
        <dbReference type="Google" id="ProtNLM"/>
    </source>
</evidence>
<dbReference type="SUPFAM" id="SSF55785">
    <property type="entry name" value="PYP-like sensor domain (PAS domain)"/>
    <property type="match status" value="1"/>
</dbReference>
<dbReference type="InterPro" id="IPR052155">
    <property type="entry name" value="Biofilm_reg_signaling"/>
</dbReference>
<evidence type="ECO:0000259" key="3">
    <source>
        <dbReference type="PROSITE" id="PS50883"/>
    </source>
</evidence>
<dbReference type="SUPFAM" id="SSF55073">
    <property type="entry name" value="Nucleotide cyclase"/>
    <property type="match status" value="1"/>
</dbReference>
<dbReference type="AlphaFoldDB" id="A0A1S8YNJ2"/>
<dbReference type="CDD" id="cd01949">
    <property type="entry name" value="GGDEF"/>
    <property type="match status" value="1"/>
</dbReference>
<dbReference type="Pfam" id="PF00563">
    <property type="entry name" value="EAL"/>
    <property type="match status" value="1"/>
</dbReference>
<organism evidence="5 6">
    <name type="scientific">Izhakiella australiensis</name>
    <dbReference type="NCBI Taxonomy" id="1926881"/>
    <lineage>
        <taxon>Bacteria</taxon>
        <taxon>Pseudomonadati</taxon>
        <taxon>Pseudomonadota</taxon>
        <taxon>Gammaproteobacteria</taxon>
        <taxon>Enterobacterales</taxon>
        <taxon>Erwiniaceae</taxon>
        <taxon>Izhakiella</taxon>
    </lineage>
</organism>
<dbReference type="InterPro" id="IPR035965">
    <property type="entry name" value="PAS-like_dom_sf"/>
</dbReference>
<protein>
    <recommendedName>
        <fullName evidence="7">Diguanylate cyclase</fullName>
    </recommendedName>
</protein>
<feature type="domain" description="GGDEF" evidence="4">
    <location>
        <begin position="272"/>
        <end position="409"/>
    </location>
</feature>
<dbReference type="Gene3D" id="3.30.450.20">
    <property type="entry name" value="PAS domain"/>
    <property type="match status" value="1"/>
</dbReference>
<dbReference type="Gene3D" id="3.20.20.450">
    <property type="entry name" value="EAL domain"/>
    <property type="match status" value="1"/>
</dbReference>
<dbReference type="PROSITE" id="PS50113">
    <property type="entry name" value="PAC"/>
    <property type="match status" value="1"/>
</dbReference>
<dbReference type="PANTHER" id="PTHR44757">
    <property type="entry name" value="DIGUANYLATE CYCLASE DGCP"/>
    <property type="match status" value="1"/>
</dbReference>
<dbReference type="CDD" id="cd01948">
    <property type="entry name" value="EAL"/>
    <property type="match status" value="1"/>
</dbReference>
<dbReference type="InterPro" id="IPR000700">
    <property type="entry name" value="PAS-assoc_C"/>
</dbReference>
<evidence type="ECO:0000259" key="2">
    <source>
        <dbReference type="PROSITE" id="PS50113"/>
    </source>
</evidence>
<dbReference type="SMART" id="SM00086">
    <property type="entry name" value="PAC"/>
    <property type="match status" value="2"/>
</dbReference>
<name>A0A1S8YNJ2_9GAMM</name>
<dbReference type="InterPro" id="IPR000014">
    <property type="entry name" value="PAS"/>
</dbReference>
<dbReference type="InterPro" id="IPR013655">
    <property type="entry name" value="PAS_fold_3"/>
</dbReference>
<dbReference type="OrthoDB" id="9804951at2"/>
<dbReference type="Gene3D" id="3.30.70.270">
    <property type="match status" value="1"/>
</dbReference>
<dbReference type="InterPro" id="IPR001610">
    <property type="entry name" value="PAC"/>
</dbReference>
<dbReference type="EMBL" id="MRUL01000003">
    <property type="protein sequence ID" value="OON40731.1"/>
    <property type="molecule type" value="Genomic_DNA"/>
</dbReference>